<keyword evidence="1" id="KW-1133">Transmembrane helix</keyword>
<dbReference type="AlphaFoldDB" id="A0A1F5Z3X8"/>
<name>A0A1F5Z3X8_9BACT</name>
<comment type="caution">
    <text evidence="2">The sequence shown here is derived from an EMBL/GenBank/DDBJ whole genome shotgun (WGS) entry which is preliminary data.</text>
</comment>
<reference evidence="2 3" key="1">
    <citation type="journal article" date="2016" name="Nat. Commun.">
        <title>Thousands of microbial genomes shed light on interconnected biogeochemical processes in an aquifer system.</title>
        <authorList>
            <person name="Anantharaman K."/>
            <person name="Brown C.T."/>
            <person name="Hug L.A."/>
            <person name="Sharon I."/>
            <person name="Castelle C.J."/>
            <person name="Probst A.J."/>
            <person name="Thomas B.C."/>
            <person name="Singh A."/>
            <person name="Wilkins M.J."/>
            <person name="Karaoz U."/>
            <person name="Brodie E.L."/>
            <person name="Williams K.H."/>
            <person name="Hubbard S.S."/>
            <person name="Banfield J.F."/>
        </authorList>
    </citation>
    <scope>NUCLEOTIDE SEQUENCE [LARGE SCALE GENOMIC DNA]</scope>
</reference>
<keyword evidence="1" id="KW-0812">Transmembrane</keyword>
<dbReference type="EMBL" id="MFJF01000012">
    <property type="protein sequence ID" value="OGG07065.1"/>
    <property type="molecule type" value="Genomic_DNA"/>
</dbReference>
<evidence type="ECO:0000313" key="2">
    <source>
        <dbReference type="EMBL" id="OGG07065.1"/>
    </source>
</evidence>
<organism evidence="2 3">
    <name type="scientific">Candidatus Gottesmanbacteria bacterium RIFCSPHIGHO2_01_FULL_40_15</name>
    <dbReference type="NCBI Taxonomy" id="1798376"/>
    <lineage>
        <taxon>Bacteria</taxon>
        <taxon>Candidatus Gottesmaniibacteriota</taxon>
    </lineage>
</organism>
<feature type="transmembrane region" description="Helical" evidence="1">
    <location>
        <begin position="90"/>
        <end position="118"/>
    </location>
</feature>
<feature type="transmembrane region" description="Helical" evidence="1">
    <location>
        <begin position="63"/>
        <end position="84"/>
    </location>
</feature>
<evidence type="ECO:0000256" key="1">
    <source>
        <dbReference type="SAM" id="Phobius"/>
    </source>
</evidence>
<sequence>MLYTPHLLTGALVMKYSANPYIGLFSAFISHFILDLMPHNDFGLEPGITLRGFFSMEKKRRNIIIIAMSLDYLFCAVSFIWLALRFKNLFINLAGIAGVLPDLTEQILMLFGTALPGWQDKLQFRVSAKYGFIYYPVITIAAIYFLIK</sequence>
<feature type="transmembrane region" description="Helical" evidence="1">
    <location>
        <begin position="20"/>
        <end position="37"/>
    </location>
</feature>
<protein>
    <submittedName>
        <fullName evidence="2">Uncharacterized protein</fullName>
    </submittedName>
</protein>
<keyword evidence="1" id="KW-0472">Membrane</keyword>
<gene>
    <name evidence="2" type="ORF">A2777_04330</name>
</gene>
<evidence type="ECO:0000313" key="3">
    <source>
        <dbReference type="Proteomes" id="UP000177354"/>
    </source>
</evidence>
<accession>A0A1F5Z3X8</accession>
<dbReference type="Proteomes" id="UP000177354">
    <property type="component" value="Unassembled WGS sequence"/>
</dbReference>
<proteinExistence type="predicted"/>
<feature type="transmembrane region" description="Helical" evidence="1">
    <location>
        <begin position="130"/>
        <end position="147"/>
    </location>
</feature>